<keyword evidence="4 7" id="KW-1133">Transmembrane helix</keyword>
<sequence length="255" mass="26671">MTDQPPTDQPPLSTPPEPSGGHQPPAGGYEPSAATPGGSYPPPPPPPGGGSYPPPPPPPGGGSYPPPPPPPGGGSYPPPPPSSGGYAPPPPGPAIRTLPTQSYTPWATRVLALLIDYLPYLVLQGIAGGIMYLTPESTCVTNISQYDVSQFCDTQPSLIGQLAQWLATLVGLAYWVWNRGYRQGTTGSSLGKTVMKIKVVSETTGQPIGFGLSVVRDLAHFVDAIICFVGFLFPLWDAKRQTLADKILTTVVLPI</sequence>
<dbReference type="EMBL" id="MIHC01000040">
    <property type="protein sequence ID" value="ODR03816.1"/>
    <property type="molecule type" value="Genomic_DNA"/>
</dbReference>
<dbReference type="InterPro" id="IPR010432">
    <property type="entry name" value="RDD"/>
</dbReference>
<keyword evidence="3 7" id="KW-0812">Transmembrane</keyword>
<dbReference type="PANTHER" id="PTHR36115">
    <property type="entry name" value="PROLINE-RICH ANTIGEN HOMOLOG-RELATED"/>
    <property type="match status" value="1"/>
</dbReference>
<evidence type="ECO:0000313" key="9">
    <source>
        <dbReference type="EMBL" id="ODR03816.1"/>
    </source>
</evidence>
<organism evidence="9 10">
    <name type="scientific">Mycobacterium sherrisii</name>
    <dbReference type="NCBI Taxonomy" id="243061"/>
    <lineage>
        <taxon>Bacteria</taxon>
        <taxon>Bacillati</taxon>
        <taxon>Actinomycetota</taxon>
        <taxon>Actinomycetes</taxon>
        <taxon>Mycobacteriales</taxon>
        <taxon>Mycobacteriaceae</taxon>
        <taxon>Mycobacterium</taxon>
        <taxon>Mycobacterium simiae complex</taxon>
    </lineage>
</organism>
<feature type="transmembrane region" description="Helical" evidence="7">
    <location>
        <begin position="158"/>
        <end position="177"/>
    </location>
</feature>
<keyword evidence="5 7" id="KW-0472">Membrane</keyword>
<dbReference type="Proteomes" id="UP000094224">
    <property type="component" value="Unassembled WGS sequence"/>
</dbReference>
<name>A0A1E3SNU4_9MYCO</name>
<reference evidence="10" key="1">
    <citation type="submission" date="2016-09" db="EMBL/GenBank/DDBJ databases">
        <authorList>
            <person name="Greninger A.L."/>
            <person name="Jerome K.R."/>
            <person name="Mcnair B."/>
            <person name="Wallis C."/>
            <person name="Fang F."/>
        </authorList>
    </citation>
    <scope>NUCLEOTIDE SEQUENCE [LARGE SCALE GENOMIC DNA]</scope>
    <source>
        <strain evidence="10">BC1_M4</strain>
    </source>
</reference>
<comment type="subcellular location">
    <subcellularLocation>
        <location evidence="1">Cell membrane</location>
        <topology evidence="1">Multi-pass membrane protein</topology>
    </subcellularLocation>
</comment>
<evidence type="ECO:0000256" key="7">
    <source>
        <dbReference type="SAM" id="Phobius"/>
    </source>
</evidence>
<protein>
    <recommendedName>
        <fullName evidence="8">RDD domain-containing protein</fullName>
    </recommendedName>
</protein>
<evidence type="ECO:0000256" key="2">
    <source>
        <dbReference type="ARBA" id="ARBA00022475"/>
    </source>
</evidence>
<feature type="domain" description="RDD" evidence="8">
    <location>
        <begin position="104"/>
        <end position="248"/>
    </location>
</feature>
<feature type="compositionally biased region" description="Pro residues" evidence="6">
    <location>
        <begin position="39"/>
        <end position="93"/>
    </location>
</feature>
<evidence type="ECO:0000256" key="5">
    <source>
        <dbReference type="ARBA" id="ARBA00023136"/>
    </source>
</evidence>
<keyword evidence="10" id="KW-1185">Reference proteome</keyword>
<dbReference type="STRING" id="243061.AWC25_16985"/>
<dbReference type="GO" id="GO:0005886">
    <property type="term" value="C:plasma membrane"/>
    <property type="evidence" value="ECO:0007669"/>
    <property type="project" value="UniProtKB-SubCell"/>
</dbReference>
<feature type="region of interest" description="Disordered" evidence="6">
    <location>
        <begin position="1"/>
        <end position="96"/>
    </location>
</feature>
<accession>A0A1E3SNU4</accession>
<evidence type="ECO:0000256" key="3">
    <source>
        <dbReference type="ARBA" id="ARBA00022692"/>
    </source>
</evidence>
<dbReference type="Pfam" id="PF06271">
    <property type="entry name" value="RDD"/>
    <property type="match status" value="1"/>
</dbReference>
<dbReference type="RefSeq" id="WP_069402056.1">
    <property type="nucleotide sequence ID" value="NZ_JACKTB010000097.1"/>
</dbReference>
<evidence type="ECO:0000256" key="1">
    <source>
        <dbReference type="ARBA" id="ARBA00004651"/>
    </source>
</evidence>
<keyword evidence="2" id="KW-1003">Cell membrane</keyword>
<gene>
    <name evidence="9" type="ORF">BHQ21_20125</name>
</gene>
<evidence type="ECO:0000259" key="8">
    <source>
        <dbReference type="Pfam" id="PF06271"/>
    </source>
</evidence>
<proteinExistence type="predicted"/>
<evidence type="ECO:0000256" key="4">
    <source>
        <dbReference type="ARBA" id="ARBA00022989"/>
    </source>
</evidence>
<dbReference type="AlphaFoldDB" id="A0A1E3SNU4"/>
<evidence type="ECO:0000256" key="6">
    <source>
        <dbReference type="SAM" id="MobiDB-lite"/>
    </source>
</evidence>
<dbReference type="PANTHER" id="PTHR36115:SF6">
    <property type="entry name" value="PROLINE-RICH ANTIGEN HOMOLOG"/>
    <property type="match status" value="1"/>
</dbReference>
<feature type="compositionally biased region" description="Pro residues" evidence="6">
    <location>
        <begin position="7"/>
        <end position="18"/>
    </location>
</feature>
<evidence type="ECO:0000313" key="10">
    <source>
        <dbReference type="Proteomes" id="UP000094224"/>
    </source>
</evidence>
<dbReference type="InterPro" id="IPR051791">
    <property type="entry name" value="Pra-immunoreactive"/>
</dbReference>
<comment type="caution">
    <text evidence="9">The sequence shown here is derived from an EMBL/GenBank/DDBJ whole genome shotgun (WGS) entry which is preliminary data.</text>
</comment>